<organism evidence="1 2">
    <name type="scientific">Vulcanimicrobium alpinum</name>
    <dbReference type="NCBI Taxonomy" id="3016050"/>
    <lineage>
        <taxon>Bacteria</taxon>
        <taxon>Bacillati</taxon>
        <taxon>Vulcanimicrobiota</taxon>
        <taxon>Vulcanimicrobiia</taxon>
        <taxon>Vulcanimicrobiales</taxon>
        <taxon>Vulcanimicrobiaceae</taxon>
        <taxon>Vulcanimicrobium</taxon>
    </lineage>
</organism>
<gene>
    <name evidence="1" type="ORF">WPS_12790</name>
</gene>
<keyword evidence="2" id="KW-1185">Reference proteome</keyword>
<reference evidence="1 2" key="1">
    <citation type="journal article" date="2022" name="ISME Commun">
        <title>Vulcanimicrobium alpinus gen. nov. sp. nov., the first cultivated representative of the candidate phylum 'Eremiobacterota', is a metabolically versatile aerobic anoxygenic phototroph.</title>
        <authorList>
            <person name="Yabe S."/>
            <person name="Muto K."/>
            <person name="Abe K."/>
            <person name="Yokota A."/>
            <person name="Staudigel H."/>
            <person name="Tebo B.M."/>
        </authorList>
    </citation>
    <scope>NUCLEOTIDE SEQUENCE [LARGE SCALE GENOMIC DNA]</scope>
    <source>
        <strain evidence="1 2">WC8-2</strain>
    </source>
</reference>
<dbReference type="AlphaFoldDB" id="A0AAN1XV34"/>
<accession>A0AAN1XV34</accession>
<sequence>MLQLLELDVSVVPVTPTSLPLISIVSVCRTYGAIRAATCAIASRSIVDDVRSVGGMAKLRGG</sequence>
<name>A0AAN1XV34_UNVUL</name>
<evidence type="ECO:0000313" key="1">
    <source>
        <dbReference type="EMBL" id="BDE06003.1"/>
    </source>
</evidence>
<dbReference type="Proteomes" id="UP001317532">
    <property type="component" value="Chromosome"/>
</dbReference>
<proteinExistence type="predicted"/>
<evidence type="ECO:0000313" key="2">
    <source>
        <dbReference type="Proteomes" id="UP001317532"/>
    </source>
</evidence>
<protein>
    <submittedName>
        <fullName evidence="1">Uncharacterized protein</fullName>
    </submittedName>
</protein>
<dbReference type="KEGG" id="vab:WPS_12790"/>
<dbReference type="EMBL" id="AP025523">
    <property type="protein sequence ID" value="BDE06003.1"/>
    <property type="molecule type" value="Genomic_DNA"/>
</dbReference>